<protein>
    <submittedName>
        <fullName evidence="1">Uncharacterized protein</fullName>
    </submittedName>
</protein>
<sequence length="50" mass="5865">MLQDSYTQRFFRLTPEAWAFISRLTPERTVEETRNAFLDSHPAQAPGQRP</sequence>
<keyword evidence="2" id="KW-1185">Reference proteome</keyword>
<proteinExistence type="predicted"/>
<reference evidence="1 2" key="1">
    <citation type="submission" date="2020-05" db="EMBL/GenBank/DDBJ databases">
        <title>Ramlibacter rhizophilus sp. nov., isolated from rhizosphere soil of national flower Mugunghwa from South Korea.</title>
        <authorList>
            <person name="Zheng-Fei Y."/>
            <person name="Huan T."/>
        </authorList>
    </citation>
    <scope>NUCLEOTIDE SEQUENCE [LARGE SCALE GENOMIC DNA]</scope>
    <source>
        <strain evidence="1 2">H242</strain>
    </source>
</reference>
<name>A0ABX6P3G7_9BURK</name>
<reference evidence="1 2" key="2">
    <citation type="submission" date="2020-05" db="EMBL/GenBank/DDBJ databases">
        <authorList>
            <person name="Khan S.A."/>
            <person name="Jeon C.O."/>
            <person name="Chun B.H."/>
        </authorList>
    </citation>
    <scope>NUCLEOTIDE SEQUENCE [LARGE SCALE GENOMIC DNA]</scope>
    <source>
        <strain evidence="1 2">H242</strain>
    </source>
</reference>
<evidence type="ECO:0000313" key="1">
    <source>
        <dbReference type="EMBL" id="QJW84594.1"/>
    </source>
</evidence>
<evidence type="ECO:0000313" key="2">
    <source>
        <dbReference type="Proteomes" id="UP000500826"/>
    </source>
</evidence>
<dbReference type="EMBL" id="CP053418">
    <property type="protein sequence ID" value="QJW84594.1"/>
    <property type="molecule type" value="Genomic_DNA"/>
</dbReference>
<gene>
    <name evidence="1" type="ORF">HK414_15730</name>
</gene>
<dbReference type="Proteomes" id="UP000500826">
    <property type="component" value="Chromosome"/>
</dbReference>
<organism evidence="1 2">
    <name type="scientific">Ramlibacter terrae</name>
    <dbReference type="NCBI Taxonomy" id="2732511"/>
    <lineage>
        <taxon>Bacteria</taxon>
        <taxon>Pseudomonadati</taxon>
        <taxon>Pseudomonadota</taxon>
        <taxon>Betaproteobacteria</taxon>
        <taxon>Burkholderiales</taxon>
        <taxon>Comamonadaceae</taxon>
        <taxon>Ramlibacter</taxon>
    </lineage>
</organism>
<accession>A0ABX6P3G7</accession>